<evidence type="ECO:0000313" key="3">
    <source>
        <dbReference type="Proteomes" id="UP000595197"/>
    </source>
</evidence>
<organism evidence="2 3">
    <name type="scientific">Skermanella cutis</name>
    <dbReference type="NCBI Taxonomy" id="2775420"/>
    <lineage>
        <taxon>Bacteria</taxon>
        <taxon>Pseudomonadati</taxon>
        <taxon>Pseudomonadota</taxon>
        <taxon>Alphaproteobacteria</taxon>
        <taxon>Rhodospirillales</taxon>
        <taxon>Azospirillaceae</taxon>
        <taxon>Skermanella</taxon>
    </lineage>
</organism>
<sequence>MAALMKPAGDDRVKPGHDDEERNALLEKRPLIASAVREVGPIVGFIALRHGIYAFRGNHPGKRRSARVMVVFGSLTIETFRSEIGNMFWVDTVPEPVRIRLIRMKEGVPSLRDFRVPFSLIFASPRDTLLLEGTYDFKSESGREFRQIHMAPIQSAGPMQEYQVIHN</sequence>
<keyword evidence="3" id="KW-1185">Reference proteome</keyword>
<evidence type="ECO:0000313" key="2">
    <source>
        <dbReference type="EMBL" id="QQP88780.1"/>
    </source>
</evidence>
<reference evidence="2" key="1">
    <citation type="submission" date="2021-02" db="EMBL/GenBank/DDBJ databases">
        <title>Skermanella TT6 skin isolate.</title>
        <authorList>
            <person name="Lee K."/>
            <person name="Ganzorig M."/>
        </authorList>
    </citation>
    <scope>NUCLEOTIDE SEQUENCE</scope>
    <source>
        <strain evidence="2">TT6</strain>
    </source>
</reference>
<proteinExistence type="predicted"/>
<dbReference type="Proteomes" id="UP000595197">
    <property type="component" value="Chromosome"/>
</dbReference>
<dbReference type="InterPro" id="IPR054209">
    <property type="entry name" value="DUF6916"/>
</dbReference>
<gene>
    <name evidence="2" type="ORF">IGS68_22625</name>
</gene>
<feature type="domain" description="DUF6916" evidence="1">
    <location>
        <begin position="75"/>
        <end position="165"/>
    </location>
</feature>
<dbReference type="RefSeq" id="WP_201074146.1">
    <property type="nucleotide sequence ID" value="NZ_CP067420.1"/>
</dbReference>
<name>A0ABX7B374_9PROT</name>
<evidence type="ECO:0000259" key="1">
    <source>
        <dbReference type="Pfam" id="PF21880"/>
    </source>
</evidence>
<protein>
    <recommendedName>
        <fullName evidence="1">DUF6916 domain-containing protein</fullName>
    </recommendedName>
</protein>
<accession>A0ABX7B374</accession>
<dbReference type="Pfam" id="PF21880">
    <property type="entry name" value="DUF6916"/>
    <property type="match status" value="1"/>
</dbReference>
<dbReference type="EMBL" id="CP067420">
    <property type="protein sequence ID" value="QQP88780.1"/>
    <property type="molecule type" value="Genomic_DNA"/>
</dbReference>